<dbReference type="InterPro" id="IPR009057">
    <property type="entry name" value="Homeodomain-like_sf"/>
</dbReference>
<dbReference type="InterPro" id="IPR011006">
    <property type="entry name" value="CheY-like_superfamily"/>
</dbReference>
<dbReference type="GO" id="GO:0000160">
    <property type="term" value="P:phosphorelay signal transduction system"/>
    <property type="evidence" value="ECO:0007669"/>
    <property type="project" value="UniProtKB-KW"/>
</dbReference>
<sequence length="454" mass="49683">MATQAPTARDQLTDLMAQAAILVVDDEPGMRNFLMKCLTPHARLVVEAASADEAETRLRQQHFDVVLLDNLMPGRSGLDWLADQRAHGLSDTIMITAYADLTTAIEAMRAGASDFILKPFRTNQLMNAVRRCLQMAQLKRENLLLRRELEVSDHGRRRRAQLIGSSRAIATVRDTIARVSGLPTPVLITGASGTGKEVAARYLHGASPRAAAPFVPINCAAIPPDMIETELFGHARGAFSGADHARDGLLASAQGGTVFLDEVAGLSASAQSALLRVLEDGIVRPVGTERDVQLDLRFVMATNRALEAEVAAGRFREDLLFRINVVTLQMPLLAQRETDVIELAQLFMRESARALNLDPLDITGPVRTALLRHHWPGNIRELRNFVERALIFGAFPLDTLSPVAAGAEIEPLDQIERRQILRALDAVGGNRTEAARRLGVSRKTIDRKCTAWGL</sequence>
<gene>
    <name evidence="14" type="ORF">EKE94_13545</name>
</gene>
<evidence type="ECO:0000256" key="10">
    <source>
        <dbReference type="ARBA" id="ARBA00023163"/>
    </source>
</evidence>
<dbReference type="EMBL" id="RQXX01000004">
    <property type="protein sequence ID" value="RVV97557.1"/>
    <property type="molecule type" value="Genomic_DNA"/>
</dbReference>
<dbReference type="SUPFAM" id="SSF46689">
    <property type="entry name" value="Homeodomain-like"/>
    <property type="match status" value="1"/>
</dbReference>
<keyword evidence="7" id="KW-0805">Transcription regulation</keyword>
<evidence type="ECO:0000256" key="3">
    <source>
        <dbReference type="ARBA" id="ARBA00015308"/>
    </source>
</evidence>
<dbReference type="InterPro" id="IPR058031">
    <property type="entry name" value="AAA_lid_NorR"/>
</dbReference>
<dbReference type="Gene3D" id="1.10.8.60">
    <property type="match status" value="1"/>
</dbReference>
<evidence type="ECO:0000256" key="6">
    <source>
        <dbReference type="ARBA" id="ARBA00023012"/>
    </source>
</evidence>
<keyword evidence="5" id="KW-0067">ATP-binding</keyword>
<organism evidence="14 15">
    <name type="scientific">Mesobaculum littorinae</name>
    <dbReference type="NCBI Taxonomy" id="2486419"/>
    <lineage>
        <taxon>Bacteria</taxon>
        <taxon>Pseudomonadati</taxon>
        <taxon>Pseudomonadota</taxon>
        <taxon>Alphaproteobacteria</taxon>
        <taxon>Rhodobacterales</taxon>
        <taxon>Roseobacteraceae</taxon>
        <taxon>Mesobaculum</taxon>
    </lineage>
</organism>
<dbReference type="GO" id="GO:0005524">
    <property type="term" value="F:ATP binding"/>
    <property type="evidence" value="ECO:0007669"/>
    <property type="project" value="UniProtKB-KW"/>
</dbReference>
<dbReference type="PROSITE" id="PS50110">
    <property type="entry name" value="RESPONSE_REGULATORY"/>
    <property type="match status" value="1"/>
</dbReference>
<dbReference type="InterPro" id="IPR001789">
    <property type="entry name" value="Sig_transdc_resp-reg_receiver"/>
</dbReference>
<dbReference type="PRINTS" id="PR01590">
    <property type="entry name" value="HTHFIS"/>
</dbReference>
<dbReference type="InterPro" id="IPR002078">
    <property type="entry name" value="Sigma_54_int"/>
</dbReference>
<dbReference type="OrthoDB" id="9802388at2"/>
<keyword evidence="4" id="KW-0547">Nucleotide-binding</keyword>
<evidence type="ECO:0000256" key="7">
    <source>
        <dbReference type="ARBA" id="ARBA00023015"/>
    </source>
</evidence>
<evidence type="ECO:0000259" key="12">
    <source>
        <dbReference type="PROSITE" id="PS50045"/>
    </source>
</evidence>
<keyword evidence="9" id="KW-0010">Activator</keyword>
<dbReference type="PROSITE" id="PS00688">
    <property type="entry name" value="SIGMA54_INTERACT_3"/>
    <property type="match status" value="1"/>
</dbReference>
<dbReference type="PROSITE" id="PS00676">
    <property type="entry name" value="SIGMA54_INTERACT_2"/>
    <property type="match status" value="1"/>
</dbReference>
<evidence type="ECO:0000256" key="2">
    <source>
        <dbReference type="ARBA" id="ARBA00011135"/>
    </source>
</evidence>
<dbReference type="FunFam" id="3.40.50.300:FF:000006">
    <property type="entry name" value="DNA-binding transcriptional regulator NtrC"/>
    <property type="match status" value="1"/>
</dbReference>
<feature type="domain" description="Response regulatory" evidence="13">
    <location>
        <begin position="20"/>
        <end position="133"/>
    </location>
</feature>
<reference evidence="14 15" key="1">
    <citation type="submission" date="2018-11" db="EMBL/GenBank/DDBJ databases">
        <title>Mesobaculum littorinae gen. nov., sp. nov., isolated from Littorina scabra that represents a novel genus of the order Rhodobacteraceae.</title>
        <authorList>
            <person name="Li F."/>
        </authorList>
    </citation>
    <scope>NUCLEOTIDE SEQUENCE [LARGE SCALE GENOMIC DNA]</scope>
    <source>
        <strain evidence="14 15">M0103</strain>
    </source>
</reference>
<dbReference type="GO" id="GO:0006355">
    <property type="term" value="P:regulation of DNA-templated transcription"/>
    <property type="evidence" value="ECO:0007669"/>
    <property type="project" value="InterPro"/>
</dbReference>
<comment type="caution">
    <text evidence="14">The sequence shown here is derived from an EMBL/GenBank/DDBJ whole genome shotgun (WGS) entry which is preliminary data.</text>
</comment>
<keyword evidence="10" id="KW-0804">Transcription</keyword>
<feature type="modified residue" description="4-aspartylphosphate" evidence="11">
    <location>
        <position position="69"/>
    </location>
</feature>
<evidence type="ECO:0000256" key="9">
    <source>
        <dbReference type="ARBA" id="ARBA00023159"/>
    </source>
</evidence>
<dbReference type="Pfam" id="PF25601">
    <property type="entry name" value="AAA_lid_14"/>
    <property type="match status" value="1"/>
</dbReference>
<accession>A0A438AG64</accession>
<evidence type="ECO:0000313" key="15">
    <source>
        <dbReference type="Proteomes" id="UP000285908"/>
    </source>
</evidence>
<evidence type="ECO:0000256" key="4">
    <source>
        <dbReference type="ARBA" id="ARBA00022741"/>
    </source>
</evidence>
<dbReference type="Pfam" id="PF00158">
    <property type="entry name" value="Sigma54_activat"/>
    <property type="match status" value="1"/>
</dbReference>
<name>A0A438AG64_9RHOB</name>
<proteinExistence type="predicted"/>
<dbReference type="Gene3D" id="3.40.50.300">
    <property type="entry name" value="P-loop containing nucleotide triphosphate hydrolases"/>
    <property type="match status" value="1"/>
</dbReference>
<evidence type="ECO:0000313" key="14">
    <source>
        <dbReference type="EMBL" id="RVV97557.1"/>
    </source>
</evidence>
<dbReference type="InterPro" id="IPR025943">
    <property type="entry name" value="Sigma_54_int_dom_ATP-bd_2"/>
</dbReference>
<dbReference type="SMART" id="SM00448">
    <property type="entry name" value="REC"/>
    <property type="match status" value="1"/>
</dbReference>
<dbReference type="SUPFAM" id="SSF52172">
    <property type="entry name" value="CheY-like"/>
    <property type="match status" value="1"/>
</dbReference>
<dbReference type="InterPro" id="IPR025944">
    <property type="entry name" value="Sigma_54_int_dom_CS"/>
</dbReference>
<dbReference type="SMART" id="SM00382">
    <property type="entry name" value="AAA"/>
    <property type="match status" value="1"/>
</dbReference>
<dbReference type="Pfam" id="PF02954">
    <property type="entry name" value="HTH_8"/>
    <property type="match status" value="1"/>
</dbReference>
<keyword evidence="6" id="KW-0902">Two-component regulatory system</keyword>
<protein>
    <recommendedName>
        <fullName evidence="3">Nif-specific regulatory protein</fullName>
    </recommendedName>
</protein>
<keyword evidence="15" id="KW-1185">Reference proteome</keyword>
<evidence type="ECO:0000256" key="8">
    <source>
        <dbReference type="ARBA" id="ARBA00023125"/>
    </source>
</evidence>
<dbReference type="Proteomes" id="UP000285908">
    <property type="component" value="Unassembled WGS sequence"/>
</dbReference>
<dbReference type="SUPFAM" id="SSF52540">
    <property type="entry name" value="P-loop containing nucleoside triphosphate hydrolases"/>
    <property type="match status" value="1"/>
</dbReference>
<dbReference type="PANTHER" id="PTHR32071:SF91">
    <property type="entry name" value="TUNGSTATE-RESPONSIVE TWO COMPONENT SIGMA54-DEPENDENT SIGNAL TRANSDUCTION SYSTEM RESPONSE REGULATOR FIS FAMILY"/>
    <property type="match status" value="1"/>
</dbReference>
<dbReference type="InterPro" id="IPR003593">
    <property type="entry name" value="AAA+_ATPase"/>
</dbReference>
<evidence type="ECO:0000256" key="5">
    <source>
        <dbReference type="ARBA" id="ARBA00022840"/>
    </source>
</evidence>
<evidence type="ECO:0000259" key="13">
    <source>
        <dbReference type="PROSITE" id="PS50110"/>
    </source>
</evidence>
<evidence type="ECO:0000256" key="11">
    <source>
        <dbReference type="PROSITE-ProRule" id="PRU00169"/>
    </source>
</evidence>
<keyword evidence="8" id="KW-0238">DNA-binding</keyword>
<comment type="subunit">
    <text evidence="2">Interacts with sigma-54.</text>
</comment>
<keyword evidence="11" id="KW-0597">Phosphoprotein</keyword>
<dbReference type="Gene3D" id="3.40.50.2300">
    <property type="match status" value="1"/>
</dbReference>
<dbReference type="InterPro" id="IPR002197">
    <property type="entry name" value="HTH_Fis"/>
</dbReference>
<dbReference type="GO" id="GO:0043565">
    <property type="term" value="F:sequence-specific DNA binding"/>
    <property type="evidence" value="ECO:0007669"/>
    <property type="project" value="InterPro"/>
</dbReference>
<comment type="function">
    <text evidence="1">Required for activation of most nif operons, which are directly involved in nitrogen fixation.</text>
</comment>
<dbReference type="Pfam" id="PF00072">
    <property type="entry name" value="Response_reg"/>
    <property type="match status" value="1"/>
</dbReference>
<dbReference type="CDD" id="cd00009">
    <property type="entry name" value="AAA"/>
    <property type="match status" value="1"/>
</dbReference>
<dbReference type="PROSITE" id="PS50045">
    <property type="entry name" value="SIGMA54_INTERACT_4"/>
    <property type="match status" value="1"/>
</dbReference>
<dbReference type="RefSeq" id="WP_127907152.1">
    <property type="nucleotide sequence ID" value="NZ_RQXX01000004.1"/>
</dbReference>
<dbReference type="PANTHER" id="PTHR32071">
    <property type="entry name" value="TRANSCRIPTIONAL REGULATORY PROTEIN"/>
    <property type="match status" value="1"/>
</dbReference>
<evidence type="ECO:0000256" key="1">
    <source>
        <dbReference type="ARBA" id="ARBA00002167"/>
    </source>
</evidence>
<feature type="domain" description="Sigma-54 factor interaction" evidence="12">
    <location>
        <begin position="162"/>
        <end position="391"/>
    </location>
</feature>
<dbReference type="AlphaFoldDB" id="A0A438AG64"/>
<dbReference type="Gene3D" id="1.10.10.60">
    <property type="entry name" value="Homeodomain-like"/>
    <property type="match status" value="1"/>
</dbReference>
<dbReference type="InterPro" id="IPR027417">
    <property type="entry name" value="P-loop_NTPase"/>
</dbReference>